<dbReference type="EMBL" id="CM010632">
    <property type="protein sequence ID" value="RID64150.1"/>
    <property type="molecule type" value="Genomic_DNA"/>
</dbReference>
<dbReference type="PANTHER" id="PTHR33103:SF56">
    <property type="entry name" value="DUF674 FAMILY PROTEIN"/>
    <property type="match status" value="1"/>
</dbReference>
<dbReference type="Pfam" id="PF05056">
    <property type="entry name" value="DUF674"/>
    <property type="match status" value="2"/>
</dbReference>
<protein>
    <submittedName>
        <fullName evidence="1">Uncharacterized protein</fullName>
    </submittedName>
</protein>
<dbReference type="Proteomes" id="UP000264353">
    <property type="component" value="Chromosome A5"/>
</dbReference>
<organism evidence="1 2">
    <name type="scientific">Brassica campestris</name>
    <name type="common">Field mustard</name>
    <dbReference type="NCBI Taxonomy" id="3711"/>
    <lineage>
        <taxon>Eukaryota</taxon>
        <taxon>Viridiplantae</taxon>
        <taxon>Streptophyta</taxon>
        <taxon>Embryophyta</taxon>
        <taxon>Tracheophyta</taxon>
        <taxon>Spermatophyta</taxon>
        <taxon>Magnoliopsida</taxon>
        <taxon>eudicotyledons</taxon>
        <taxon>Gunneridae</taxon>
        <taxon>Pentapetalae</taxon>
        <taxon>rosids</taxon>
        <taxon>malvids</taxon>
        <taxon>Brassicales</taxon>
        <taxon>Brassicaceae</taxon>
        <taxon>Brassiceae</taxon>
        <taxon>Brassica</taxon>
    </lineage>
</organism>
<evidence type="ECO:0000313" key="1">
    <source>
        <dbReference type="EMBL" id="RID64150.1"/>
    </source>
</evidence>
<reference evidence="1 2" key="1">
    <citation type="submission" date="2018-06" db="EMBL/GenBank/DDBJ databases">
        <title>WGS assembly of Brassica rapa FPsc.</title>
        <authorList>
            <person name="Bowman J."/>
            <person name="Kohchi T."/>
            <person name="Yamato K."/>
            <person name="Jenkins J."/>
            <person name="Shu S."/>
            <person name="Ishizaki K."/>
            <person name="Yamaoka S."/>
            <person name="Nishihama R."/>
            <person name="Nakamura Y."/>
            <person name="Berger F."/>
            <person name="Adam C."/>
            <person name="Aki S."/>
            <person name="Althoff F."/>
            <person name="Araki T."/>
            <person name="Arteaga-Vazquez M."/>
            <person name="Balasubrmanian S."/>
            <person name="Bauer D."/>
            <person name="Boehm C."/>
            <person name="Briginshaw L."/>
            <person name="Caballero-Perez J."/>
            <person name="Catarino B."/>
            <person name="Chen F."/>
            <person name="Chiyoda S."/>
            <person name="Chovatia M."/>
            <person name="Davies K."/>
            <person name="Delmans M."/>
            <person name="Demura T."/>
            <person name="Dierschke T."/>
            <person name="Dolan L."/>
            <person name="Dorantes-Acosta A."/>
            <person name="Eklund D."/>
            <person name="Florent S."/>
            <person name="Flores-Sandoval E."/>
            <person name="Fujiyama A."/>
            <person name="Fukuzawa H."/>
            <person name="Galik B."/>
            <person name="Grimanelli D."/>
            <person name="Grimwood J."/>
            <person name="Grossniklaus U."/>
            <person name="Hamada T."/>
            <person name="Haseloff J."/>
            <person name="Hetherington A."/>
            <person name="Higo A."/>
            <person name="Hirakawa Y."/>
            <person name="Hundley H."/>
            <person name="Ikeda Y."/>
            <person name="Inoue K."/>
            <person name="Inoue S."/>
            <person name="Ishida S."/>
            <person name="Jia Q."/>
            <person name="Kakita M."/>
            <person name="Kanazawa T."/>
            <person name="Kawai Y."/>
            <person name="Kawashima T."/>
            <person name="Kennedy M."/>
            <person name="Kinose K."/>
            <person name="Kinoshita T."/>
            <person name="Kohara Y."/>
            <person name="Koide E."/>
            <person name="Komatsu K."/>
            <person name="Kopischke S."/>
            <person name="Kubo M."/>
            <person name="Kyozuka J."/>
            <person name="Lagercrantz U."/>
            <person name="Lin S."/>
            <person name="Lindquist E."/>
            <person name="Lipzen A."/>
            <person name="Lu C."/>
            <person name="Luna E."/>
            <person name="Martienssen R."/>
            <person name="Minamino N."/>
            <person name="Mizutani M."/>
            <person name="Mizutani M."/>
            <person name="Mochizuki N."/>
            <person name="Monte I."/>
            <person name="Mosher R."/>
            <person name="Nagasaki H."/>
            <person name="Nakagami H."/>
            <person name="Naramoto S."/>
            <person name="Nishitani K."/>
            <person name="Ohtani M."/>
            <person name="Okamoto T."/>
            <person name="Okumura M."/>
            <person name="Phillips J."/>
            <person name="Pollak B."/>
            <person name="Reinders A."/>
            <person name="Roevekamp M."/>
            <person name="Sano R."/>
            <person name="Sawa S."/>
            <person name="Schmid M."/>
            <person name="Shirakawa M."/>
            <person name="Solano R."/>
            <person name="Spunde A."/>
            <person name="Suetsugu N."/>
            <person name="Sugano S."/>
            <person name="Sugiyama A."/>
            <person name="Sun R."/>
            <person name="Suzuki Y."/>
            <person name="Takenaka M."/>
            <person name="Takezawa D."/>
            <person name="Tomogane H."/>
            <person name="Tsuzuki M."/>
            <person name="Ueda T."/>
            <person name="Umeda M."/>
            <person name="Ward J."/>
            <person name="Watanabe Y."/>
            <person name="Yazaki K."/>
            <person name="Yokoyama R."/>
            <person name="Yoshitake Y."/>
            <person name="Yotsui I."/>
            <person name="Zachgo S."/>
            <person name="Schmutz J."/>
        </authorList>
    </citation>
    <scope>NUCLEOTIDE SEQUENCE [LARGE SCALE GENOMIC DNA]</scope>
    <source>
        <strain evidence="2">cv. B-3</strain>
    </source>
</reference>
<evidence type="ECO:0000313" key="2">
    <source>
        <dbReference type="Proteomes" id="UP000264353"/>
    </source>
</evidence>
<dbReference type="AlphaFoldDB" id="A0A397ZLE3"/>
<accession>A0A397ZLE3</accession>
<name>A0A397ZLE3_BRACM</name>
<proteinExistence type="predicted"/>
<dbReference type="PANTHER" id="PTHR33103">
    <property type="entry name" value="OS01G0153900 PROTEIN"/>
    <property type="match status" value="1"/>
</dbReference>
<gene>
    <name evidence="1" type="ORF">BRARA_E03106</name>
</gene>
<dbReference type="InterPro" id="IPR007750">
    <property type="entry name" value="DUF674"/>
</dbReference>
<sequence>MRFIVSDNLAITPMSSSSTIGLFMKSKINNTSDLEEQEISISKAELINILRASLISRSALTVGCYQNLNRSVANLGIVNFETDAYKIILLYPNCTKEIHSTKLELNMNDTEP</sequence>